<sequence>MAKAAQPGLREKNRQTARDLVLDAAERLLRRGETADFSMRALAAEAGVGFATPFNHFGSKNAIMQALSSRVIARMAARFREEQPAGDALDRVLAMGRIAVLLLLEQPEVYKVVVGSLGTAGPTSSAVRPQSEALWVLALGDLDGIENGMQNVARAQLPGHLAFLFRGCVSFWIAGELDNGALGAAFDTSACIALLGISQPCRRDDLLRRITDNEAAGAAEALPPGGS</sequence>
<proteinExistence type="predicted"/>
<keyword evidence="3" id="KW-0804">Transcription</keyword>
<dbReference type="AlphaFoldDB" id="A0A3A9JD93"/>
<organism evidence="6 9">
    <name type="scientific">Teichococcus wenyumeiae</name>
    <dbReference type="NCBI Taxonomy" id="2478470"/>
    <lineage>
        <taxon>Bacteria</taxon>
        <taxon>Pseudomonadati</taxon>
        <taxon>Pseudomonadota</taxon>
        <taxon>Alphaproteobacteria</taxon>
        <taxon>Acetobacterales</taxon>
        <taxon>Roseomonadaceae</taxon>
        <taxon>Roseomonas</taxon>
    </lineage>
</organism>
<keyword evidence="2 4" id="KW-0238">DNA-binding</keyword>
<feature type="domain" description="HTH tetR-type" evidence="5">
    <location>
        <begin position="15"/>
        <end position="75"/>
    </location>
</feature>
<evidence type="ECO:0000256" key="1">
    <source>
        <dbReference type="ARBA" id="ARBA00023015"/>
    </source>
</evidence>
<dbReference type="Gene3D" id="1.10.357.10">
    <property type="entry name" value="Tetracycline Repressor, domain 2"/>
    <property type="match status" value="1"/>
</dbReference>
<evidence type="ECO:0000313" key="6">
    <source>
        <dbReference type="EMBL" id="RKK02545.1"/>
    </source>
</evidence>
<accession>A0A3A9JD93</accession>
<keyword evidence="8" id="KW-1185">Reference proteome</keyword>
<keyword evidence="1" id="KW-0805">Transcription regulation</keyword>
<dbReference type="InParanoid" id="A0A3A9JD93"/>
<dbReference type="Proteomes" id="UP000274097">
    <property type="component" value="Unassembled WGS sequence"/>
</dbReference>
<dbReference type="InterPro" id="IPR050109">
    <property type="entry name" value="HTH-type_TetR-like_transc_reg"/>
</dbReference>
<evidence type="ECO:0000256" key="4">
    <source>
        <dbReference type="PROSITE-ProRule" id="PRU00335"/>
    </source>
</evidence>
<dbReference type="EMBL" id="RFLX01000062">
    <property type="protein sequence ID" value="RMI15332.1"/>
    <property type="molecule type" value="Genomic_DNA"/>
</dbReference>
<evidence type="ECO:0000313" key="9">
    <source>
        <dbReference type="Proteomes" id="UP000278036"/>
    </source>
</evidence>
<evidence type="ECO:0000256" key="3">
    <source>
        <dbReference type="ARBA" id="ARBA00023163"/>
    </source>
</evidence>
<evidence type="ECO:0000313" key="8">
    <source>
        <dbReference type="Proteomes" id="UP000274097"/>
    </source>
</evidence>
<dbReference type="RefSeq" id="WP_120639857.1">
    <property type="nucleotide sequence ID" value="NZ_RAQU01000144.1"/>
</dbReference>
<dbReference type="Proteomes" id="UP000278036">
    <property type="component" value="Unassembled WGS sequence"/>
</dbReference>
<dbReference type="PANTHER" id="PTHR30055">
    <property type="entry name" value="HTH-TYPE TRANSCRIPTIONAL REGULATOR RUTR"/>
    <property type="match status" value="1"/>
</dbReference>
<dbReference type="InterPro" id="IPR009057">
    <property type="entry name" value="Homeodomain-like_sf"/>
</dbReference>
<comment type="caution">
    <text evidence="6">The sequence shown here is derived from an EMBL/GenBank/DDBJ whole genome shotgun (WGS) entry which is preliminary data.</text>
</comment>
<gene>
    <name evidence="6" type="ORF">D6Z83_19180</name>
    <name evidence="7" type="ORF">EBE87_26215</name>
</gene>
<dbReference type="PANTHER" id="PTHR30055:SF234">
    <property type="entry name" value="HTH-TYPE TRANSCRIPTIONAL REGULATOR BETI"/>
    <property type="match status" value="1"/>
</dbReference>
<evidence type="ECO:0000259" key="5">
    <source>
        <dbReference type="PROSITE" id="PS50977"/>
    </source>
</evidence>
<name>A0A3A9JD93_9PROT</name>
<evidence type="ECO:0000256" key="2">
    <source>
        <dbReference type="ARBA" id="ARBA00023125"/>
    </source>
</evidence>
<dbReference type="PROSITE" id="PS50977">
    <property type="entry name" value="HTH_TETR_2"/>
    <property type="match status" value="1"/>
</dbReference>
<dbReference type="InterPro" id="IPR001647">
    <property type="entry name" value="HTH_TetR"/>
</dbReference>
<feature type="DNA-binding region" description="H-T-H motif" evidence="4">
    <location>
        <begin position="38"/>
        <end position="57"/>
    </location>
</feature>
<reference evidence="6 9" key="1">
    <citation type="submission" date="2018-09" db="EMBL/GenBank/DDBJ databases">
        <title>Roseomonas sp. nov., isolated from feces of Tibetan antelopes in the Qinghai-Tibet plateau, China.</title>
        <authorList>
            <person name="Tian Z."/>
        </authorList>
    </citation>
    <scope>NUCLEOTIDE SEQUENCE [LARGE SCALE GENOMIC DNA]</scope>
    <source>
        <strain evidence="7 8">Z23</strain>
        <strain evidence="6 9">Z24</strain>
    </source>
</reference>
<dbReference type="SUPFAM" id="SSF46689">
    <property type="entry name" value="Homeodomain-like"/>
    <property type="match status" value="1"/>
</dbReference>
<dbReference type="OrthoDB" id="7185252at2"/>
<dbReference type="EMBL" id="RAQU01000144">
    <property type="protein sequence ID" value="RKK02545.1"/>
    <property type="molecule type" value="Genomic_DNA"/>
</dbReference>
<dbReference type="Pfam" id="PF00440">
    <property type="entry name" value="TetR_N"/>
    <property type="match status" value="1"/>
</dbReference>
<protein>
    <submittedName>
        <fullName evidence="7">TetR family transcriptional regulator</fullName>
    </submittedName>
    <submittedName>
        <fullName evidence="6">TetR/AcrR family transcriptional regulator</fullName>
    </submittedName>
</protein>
<dbReference type="GO" id="GO:0003700">
    <property type="term" value="F:DNA-binding transcription factor activity"/>
    <property type="evidence" value="ECO:0007669"/>
    <property type="project" value="TreeGrafter"/>
</dbReference>
<evidence type="ECO:0000313" key="7">
    <source>
        <dbReference type="EMBL" id="RMI15332.1"/>
    </source>
</evidence>
<dbReference type="GO" id="GO:0000976">
    <property type="term" value="F:transcription cis-regulatory region binding"/>
    <property type="evidence" value="ECO:0007669"/>
    <property type="project" value="TreeGrafter"/>
</dbReference>